<comment type="function">
    <text evidence="5 6">Cell division protein that is involved in the assembly of the Z ring. May serve as a membrane anchor for the Z ring.</text>
</comment>
<dbReference type="HAMAP" id="MF_02033">
    <property type="entry name" value="FtsA"/>
    <property type="match status" value="1"/>
</dbReference>
<evidence type="ECO:0000313" key="9">
    <source>
        <dbReference type="Proteomes" id="UP000658278"/>
    </source>
</evidence>
<dbReference type="RefSeq" id="WP_200275132.1">
    <property type="nucleotide sequence ID" value="NZ_JAENII010000001.1"/>
</dbReference>
<keyword evidence="9" id="KW-1185">Reference proteome</keyword>
<keyword evidence="1 5" id="KW-1003">Cell membrane</keyword>
<dbReference type="CDD" id="cd24048">
    <property type="entry name" value="ASKHA_NBD_FtsA"/>
    <property type="match status" value="1"/>
</dbReference>
<accession>A0A934VDX9</accession>
<dbReference type="SMART" id="SM00842">
    <property type="entry name" value="FtsA"/>
    <property type="match status" value="1"/>
</dbReference>
<sequence length="399" mass="43449">MARTKIHVGLEIGTSKICMVVGEVKSDGSVKILGVGQSKSVGVRKGEIYDFPQVRACVKDALVKAEDASDVEIGSVFLSVTGAHIQGVNHLGSYRLPDNEDTIEPEHVKEAKEIARAVAIPQDHVYIHHIIRRFGVDGFHHAASPIGLTGRTVDANFHIVHGIRSRIENQIKCVREMPLDVDDLVFAPIATAQVALDREARERGALVIDIGGGTTDYALYSDGMIEATGCIPVGGDHITNDIHLVTGLPFSKAETLKVREGDASGDSARSVGVVKLSDEKGFAEAEVKRQLLNDIIRQRLEETLGLLRRRLPDGAIERIGTGVFLSGGTSLMRGFGELAHEVFQRDIYRPEPPELSGVQASFKDPQFTTALGLIRYAQIVESDRAPKRGLLSKLWPFSR</sequence>
<comment type="subcellular location">
    <subcellularLocation>
        <location evidence="5">Cell membrane</location>
        <topology evidence="5">Peripheral membrane protein</topology>
        <orientation evidence="5">Cytoplasmic side</orientation>
    </subcellularLocation>
    <text evidence="5">Localizes to the Z ring in an FtsZ-dependent manner. Targeted to the membrane through a conserved C-terminal amphipathic helix.</text>
</comment>
<dbReference type="Gene3D" id="3.30.420.40">
    <property type="match status" value="2"/>
</dbReference>
<gene>
    <name evidence="5 8" type="primary">ftsA</name>
    <name evidence="8" type="ORF">JIN81_00495</name>
</gene>
<keyword evidence="4 5" id="KW-0131">Cell cycle</keyword>
<evidence type="ECO:0000256" key="4">
    <source>
        <dbReference type="ARBA" id="ARBA00023306"/>
    </source>
</evidence>
<reference evidence="8" key="1">
    <citation type="submission" date="2021-01" db="EMBL/GenBank/DDBJ databases">
        <title>Modified the classification status of verrucomicrobia.</title>
        <authorList>
            <person name="Feng X."/>
        </authorList>
    </citation>
    <scope>NUCLEOTIDE SEQUENCE</scope>
    <source>
        <strain evidence="8">KCTC 22201</strain>
    </source>
</reference>
<organism evidence="8 9">
    <name type="scientific">Haloferula rosea</name>
    <dbReference type="NCBI Taxonomy" id="490093"/>
    <lineage>
        <taxon>Bacteria</taxon>
        <taxon>Pseudomonadati</taxon>
        <taxon>Verrucomicrobiota</taxon>
        <taxon>Verrucomicrobiia</taxon>
        <taxon>Verrucomicrobiales</taxon>
        <taxon>Verrucomicrobiaceae</taxon>
        <taxon>Haloferula</taxon>
    </lineage>
</organism>
<proteinExistence type="inferred from homology"/>
<dbReference type="InterPro" id="IPR050696">
    <property type="entry name" value="FtsA/MreB"/>
</dbReference>
<dbReference type="PANTHER" id="PTHR32432:SF4">
    <property type="entry name" value="CELL DIVISION PROTEIN FTSA"/>
    <property type="match status" value="1"/>
</dbReference>
<evidence type="ECO:0000256" key="5">
    <source>
        <dbReference type="HAMAP-Rule" id="MF_02033"/>
    </source>
</evidence>
<dbReference type="InterPro" id="IPR043129">
    <property type="entry name" value="ATPase_NBD"/>
</dbReference>
<dbReference type="Proteomes" id="UP000658278">
    <property type="component" value="Unassembled WGS sequence"/>
</dbReference>
<comment type="subunit">
    <text evidence="5">Self-interacts. Interacts with FtsZ.</text>
</comment>
<dbReference type="Pfam" id="PF14450">
    <property type="entry name" value="FtsA"/>
    <property type="match status" value="1"/>
</dbReference>
<evidence type="ECO:0000259" key="7">
    <source>
        <dbReference type="SMART" id="SM00842"/>
    </source>
</evidence>
<comment type="caution">
    <text evidence="8">The sequence shown here is derived from an EMBL/GenBank/DDBJ whole genome shotgun (WGS) entry which is preliminary data.</text>
</comment>
<dbReference type="GO" id="GO:0032153">
    <property type="term" value="C:cell division site"/>
    <property type="evidence" value="ECO:0007669"/>
    <property type="project" value="UniProtKB-UniRule"/>
</dbReference>
<evidence type="ECO:0000256" key="1">
    <source>
        <dbReference type="ARBA" id="ARBA00022475"/>
    </source>
</evidence>
<dbReference type="Pfam" id="PF02491">
    <property type="entry name" value="SHS2_FTSA"/>
    <property type="match status" value="1"/>
</dbReference>
<keyword evidence="3 5" id="KW-0472">Membrane</keyword>
<dbReference type="SUPFAM" id="SSF53067">
    <property type="entry name" value="Actin-like ATPase domain"/>
    <property type="match status" value="2"/>
</dbReference>
<keyword evidence="2 5" id="KW-0132">Cell division</keyword>
<dbReference type="GO" id="GO:0009898">
    <property type="term" value="C:cytoplasmic side of plasma membrane"/>
    <property type="evidence" value="ECO:0007669"/>
    <property type="project" value="UniProtKB-UniRule"/>
</dbReference>
<dbReference type="AlphaFoldDB" id="A0A934VDX9"/>
<evidence type="ECO:0000313" key="8">
    <source>
        <dbReference type="EMBL" id="MBK1825481.1"/>
    </source>
</evidence>
<dbReference type="EMBL" id="JAENII010000001">
    <property type="protein sequence ID" value="MBK1825481.1"/>
    <property type="molecule type" value="Genomic_DNA"/>
</dbReference>
<evidence type="ECO:0000256" key="2">
    <source>
        <dbReference type="ARBA" id="ARBA00022618"/>
    </source>
</evidence>
<dbReference type="PANTHER" id="PTHR32432">
    <property type="entry name" value="CELL DIVISION PROTEIN FTSA-RELATED"/>
    <property type="match status" value="1"/>
</dbReference>
<dbReference type="GO" id="GO:0043093">
    <property type="term" value="P:FtsZ-dependent cytokinesis"/>
    <property type="evidence" value="ECO:0007669"/>
    <property type="project" value="UniProtKB-UniRule"/>
</dbReference>
<dbReference type="PIRSF" id="PIRSF003101">
    <property type="entry name" value="FtsA"/>
    <property type="match status" value="1"/>
</dbReference>
<protein>
    <recommendedName>
        <fullName evidence="5 6">Cell division protein FtsA</fullName>
    </recommendedName>
</protein>
<comment type="similarity">
    <text evidence="5 6">Belongs to the FtsA/MreB family.</text>
</comment>
<dbReference type="InterPro" id="IPR003494">
    <property type="entry name" value="SHS2_FtsA"/>
</dbReference>
<evidence type="ECO:0000256" key="3">
    <source>
        <dbReference type="ARBA" id="ARBA00023136"/>
    </source>
</evidence>
<feature type="domain" description="SHS2" evidence="7">
    <location>
        <begin position="7"/>
        <end position="195"/>
    </location>
</feature>
<dbReference type="NCBIfam" id="TIGR01174">
    <property type="entry name" value="ftsA"/>
    <property type="match status" value="1"/>
</dbReference>
<dbReference type="InterPro" id="IPR020823">
    <property type="entry name" value="Cell_div_FtsA"/>
</dbReference>
<name>A0A934VDX9_9BACT</name>
<evidence type="ECO:0000256" key="6">
    <source>
        <dbReference type="PIRNR" id="PIRNR003101"/>
    </source>
</evidence>